<evidence type="ECO:0000313" key="6">
    <source>
        <dbReference type="Proteomes" id="UP000576082"/>
    </source>
</evidence>
<evidence type="ECO:0000259" key="2">
    <source>
        <dbReference type="Pfam" id="PF18040"/>
    </source>
</evidence>
<gene>
    <name evidence="5" type="ORF">HHU12_17105</name>
</gene>
<evidence type="ECO:0000313" key="5">
    <source>
        <dbReference type="EMBL" id="NME69697.1"/>
    </source>
</evidence>
<dbReference type="InterPro" id="IPR041224">
    <property type="entry name" value="BPA_C"/>
</dbReference>
<feature type="domain" description="Beta-porphyranase A C-terminal" evidence="2">
    <location>
        <begin position="544"/>
        <end position="638"/>
    </location>
</feature>
<evidence type="ECO:0000259" key="4">
    <source>
        <dbReference type="Pfam" id="PF18962"/>
    </source>
</evidence>
<dbReference type="Proteomes" id="UP000576082">
    <property type="component" value="Unassembled WGS sequence"/>
</dbReference>
<dbReference type="CDD" id="cd21510">
    <property type="entry name" value="agarase_cat"/>
    <property type="match status" value="1"/>
</dbReference>
<protein>
    <submittedName>
        <fullName evidence="5">T9SS type A sorting domain-containing protein</fullName>
    </submittedName>
</protein>
<dbReference type="Pfam" id="PF18962">
    <property type="entry name" value="Por_Secre_tail"/>
    <property type="match status" value="1"/>
</dbReference>
<dbReference type="AlphaFoldDB" id="A0A7X9RVX4"/>
<sequence length="741" mass="84275">MNNMRYITFTILSLLSIPLLAQTSKVDVNFNVKHTVGEVSTFEREKFIGVHAGIRENDWTRYGSSSPSDIKDDFMNKKNVYFGRNTGNITWNINSVLNEDPNRPGFVNLDEVRIEGEKHRNNYLNNSAYYSYADRNKTHILATQYHPFWPDGKLTNKGWAFSQADTEDEPFGTATGEYCAHFIKEFYGSGSEIAPEYFEVINEPVYEMFGCEDCGETDEGLEKIFKYHNTIAKEVKKVNPTQKVGGFTTAFPNFDYDNFQRWEKRWNKFMDMAGENMDFWSIHLYDWPTFQNKRIMRKGSNLEATLDMMDHASYDKFGVVKPTLVSEYGAQVHSMMNKQWSSERDWYYLVSTNSMLMTFMDRTNTIAKALPFVVLKATWGTVGDVPYNWRLLRGEDEPGSLSGTWIYTDLVKFYELWSEVEGTRVDHISENIDIQSDAYVDGNIAYVILNNLTLENQLVELNVAGLGDDNVDNVKIRHLYSNGGKPVMEENTFNVAPAQASLKPESTMIIRYELKSNVDVNETSDETKYFASTYYQPITTEAMTFDFSKMDLVENGEAKLRIGLGRAHGLSLKPTVKVNGQAVDVPQNIQGDLQTQRRSFFGVIEIPLDYETLEESNTVSIQFPDNGGHISSVNMRVYNFSLPIERSFNSLEPPTSIAAEQLKEQILLYPNPSKGGNVKLFFKGNSTIDNLKLLDIAGRTIETIPAKGNEITINTAQLKSGIYLIQAQIDGVVVSKKLMVD</sequence>
<name>A0A7X9RVX4_9BACT</name>
<feature type="signal peptide" evidence="1">
    <location>
        <begin position="1"/>
        <end position="21"/>
    </location>
</feature>
<feature type="domain" description="Secretion system C-terminal sorting" evidence="4">
    <location>
        <begin position="668"/>
        <end position="740"/>
    </location>
</feature>
<reference evidence="5 6" key="1">
    <citation type="submission" date="2020-04" db="EMBL/GenBank/DDBJ databases">
        <title>Flammeovirga sp. SR4, a novel species isolated from seawater.</title>
        <authorList>
            <person name="Wang X."/>
        </authorList>
    </citation>
    <scope>NUCLEOTIDE SEQUENCE [LARGE SCALE GENOMIC DNA]</scope>
    <source>
        <strain evidence="5 6">ATCC 23126</strain>
    </source>
</reference>
<feature type="domain" description="Porphyranase beta-sandwich" evidence="3">
    <location>
        <begin position="433"/>
        <end position="536"/>
    </location>
</feature>
<dbReference type="NCBIfam" id="TIGR04183">
    <property type="entry name" value="Por_Secre_tail"/>
    <property type="match status" value="1"/>
</dbReference>
<dbReference type="InterPro" id="IPR040527">
    <property type="entry name" value="Beta-sand_Porphyrn"/>
</dbReference>
<comment type="caution">
    <text evidence="5">The sequence shown here is derived from an EMBL/GenBank/DDBJ whole genome shotgun (WGS) entry which is preliminary data.</text>
</comment>
<dbReference type="Gene3D" id="2.60.120.1200">
    <property type="match status" value="1"/>
</dbReference>
<accession>A0A7X9RVX4</accession>
<dbReference type="InterPro" id="IPR026444">
    <property type="entry name" value="Secre_tail"/>
</dbReference>
<dbReference type="EMBL" id="JABANE010000046">
    <property type="protein sequence ID" value="NME69697.1"/>
    <property type="molecule type" value="Genomic_DNA"/>
</dbReference>
<dbReference type="Pfam" id="PF18040">
    <property type="entry name" value="BPA_C"/>
    <property type="match status" value="1"/>
</dbReference>
<evidence type="ECO:0000259" key="3">
    <source>
        <dbReference type="Pfam" id="PF18206"/>
    </source>
</evidence>
<evidence type="ECO:0000256" key="1">
    <source>
        <dbReference type="SAM" id="SignalP"/>
    </source>
</evidence>
<organism evidence="5 6">
    <name type="scientific">Flammeovirga aprica JL-4</name>
    <dbReference type="NCBI Taxonomy" id="694437"/>
    <lineage>
        <taxon>Bacteria</taxon>
        <taxon>Pseudomonadati</taxon>
        <taxon>Bacteroidota</taxon>
        <taxon>Cytophagia</taxon>
        <taxon>Cytophagales</taxon>
        <taxon>Flammeovirgaceae</taxon>
        <taxon>Flammeovirga</taxon>
    </lineage>
</organism>
<keyword evidence="6" id="KW-1185">Reference proteome</keyword>
<feature type="chain" id="PRO_5031055106" evidence="1">
    <location>
        <begin position="22"/>
        <end position="741"/>
    </location>
</feature>
<proteinExistence type="predicted"/>
<dbReference type="Pfam" id="PF18206">
    <property type="entry name" value="Porphyrn_cat_1"/>
    <property type="match status" value="1"/>
</dbReference>
<keyword evidence="1" id="KW-0732">Signal</keyword>
<dbReference type="RefSeq" id="WP_169657964.1">
    <property type="nucleotide sequence ID" value="NZ_JABANE010000046.1"/>
</dbReference>
<dbReference type="Gene3D" id="3.20.20.80">
    <property type="entry name" value="Glycosidases"/>
    <property type="match status" value="1"/>
</dbReference>
<dbReference type="SUPFAM" id="SSF51445">
    <property type="entry name" value="(Trans)glycosidases"/>
    <property type="match status" value="1"/>
</dbReference>
<dbReference type="InterPro" id="IPR017853">
    <property type="entry name" value="GH"/>
</dbReference>